<evidence type="ECO:0000256" key="2">
    <source>
        <dbReference type="SAM" id="SignalP"/>
    </source>
</evidence>
<gene>
    <name evidence="3" type="ORF">GCM10010334_32050</name>
</gene>
<dbReference type="EMBL" id="BMVC01000005">
    <property type="protein sequence ID" value="GHC94159.1"/>
    <property type="molecule type" value="Genomic_DNA"/>
</dbReference>
<feature type="chain" id="PRO_5037782719" description="Secreted protein" evidence="2">
    <location>
        <begin position="30"/>
        <end position="140"/>
    </location>
</feature>
<feature type="region of interest" description="Disordered" evidence="1">
    <location>
        <begin position="121"/>
        <end position="140"/>
    </location>
</feature>
<evidence type="ECO:0000256" key="1">
    <source>
        <dbReference type="SAM" id="MobiDB-lite"/>
    </source>
</evidence>
<protein>
    <recommendedName>
        <fullName evidence="5">Secreted protein</fullName>
    </recommendedName>
</protein>
<evidence type="ECO:0008006" key="5">
    <source>
        <dbReference type="Google" id="ProtNLM"/>
    </source>
</evidence>
<name>A0A918WXT6_9ACTN</name>
<accession>A0A918WXT6</accession>
<organism evidence="3 4">
    <name type="scientific">Streptomyces finlayi</name>
    <dbReference type="NCBI Taxonomy" id="67296"/>
    <lineage>
        <taxon>Bacteria</taxon>
        <taxon>Bacillati</taxon>
        <taxon>Actinomycetota</taxon>
        <taxon>Actinomycetes</taxon>
        <taxon>Kitasatosporales</taxon>
        <taxon>Streptomycetaceae</taxon>
        <taxon>Streptomyces</taxon>
    </lineage>
</organism>
<reference evidence="3" key="2">
    <citation type="submission" date="2020-09" db="EMBL/GenBank/DDBJ databases">
        <authorList>
            <person name="Sun Q."/>
            <person name="Ohkuma M."/>
        </authorList>
    </citation>
    <scope>NUCLEOTIDE SEQUENCE</scope>
    <source>
        <strain evidence="3">JCM 4637</strain>
    </source>
</reference>
<dbReference type="Proteomes" id="UP000638353">
    <property type="component" value="Unassembled WGS sequence"/>
</dbReference>
<proteinExistence type="predicted"/>
<keyword evidence="2" id="KW-0732">Signal</keyword>
<evidence type="ECO:0000313" key="4">
    <source>
        <dbReference type="Proteomes" id="UP000638353"/>
    </source>
</evidence>
<reference evidence="3" key="1">
    <citation type="journal article" date="2014" name="Int. J. Syst. Evol. Microbiol.">
        <title>Complete genome sequence of Corynebacterium casei LMG S-19264T (=DSM 44701T), isolated from a smear-ripened cheese.</title>
        <authorList>
            <consortium name="US DOE Joint Genome Institute (JGI-PGF)"/>
            <person name="Walter F."/>
            <person name="Albersmeier A."/>
            <person name="Kalinowski J."/>
            <person name="Ruckert C."/>
        </authorList>
    </citation>
    <scope>NUCLEOTIDE SEQUENCE</scope>
    <source>
        <strain evidence="3">JCM 4637</strain>
    </source>
</reference>
<dbReference type="AlphaFoldDB" id="A0A918WXT6"/>
<feature type="signal peptide" evidence="2">
    <location>
        <begin position="1"/>
        <end position="29"/>
    </location>
</feature>
<comment type="caution">
    <text evidence="3">The sequence shown here is derived from an EMBL/GenBank/DDBJ whole genome shotgun (WGS) entry which is preliminary data.</text>
</comment>
<evidence type="ECO:0000313" key="3">
    <source>
        <dbReference type="EMBL" id="GHC94159.1"/>
    </source>
</evidence>
<sequence length="140" mass="14880">MSARSRRAAALVLTSIVLAGTLGTAAVHAALPDDGPAPVAHAAPAEPARFGSACRTVIERSKAVAYCHNPYPDADLVRLHTECARWWDLDGDAAPVEVGPAETVRLTSRCWKEVAGAWVTHERAPDPPLPPPPVRGVRPR</sequence>